<dbReference type="EMBL" id="JAXCGZ010021743">
    <property type="protein sequence ID" value="KAK7044040.1"/>
    <property type="molecule type" value="Genomic_DNA"/>
</dbReference>
<dbReference type="PANTHER" id="PTHR12271:SF133">
    <property type="entry name" value="POLY(A) RNA POLYMERASE, MITOCHONDRIAL"/>
    <property type="match status" value="1"/>
</dbReference>
<evidence type="ECO:0000256" key="1">
    <source>
        <dbReference type="SAM" id="MobiDB-lite"/>
    </source>
</evidence>
<dbReference type="InterPro" id="IPR043519">
    <property type="entry name" value="NT_sf"/>
</dbReference>
<keyword evidence="4" id="KW-1185">Reference proteome</keyword>
<dbReference type="SUPFAM" id="SSF81631">
    <property type="entry name" value="PAP/OAS1 substrate-binding domain"/>
    <property type="match status" value="1"/>
</dbReference>
<dbReference type="CDD" id="cd05402">
    <property type="entry name" value="NT_PAP_TUTase"/>
    <property type="match status" value="1"/>
</dbReference>
<dbReference type="SUPFAM" id="SSF81301">
    <property type="entry name" value="Nucleotidyltransferase"/>
    <property type="match status" value="1"/>
</dbReference>
<dbReference type="AlphaFoldDB" id="A0AAN8WHG5"/>
<organism evidence="3 4">
    <name type="scientific">Halocaridina rubra</name>
    <name type="common">Hawaiian red shrimp</name>
    <dbReference type="NCBI Taxonomy" id="373956"/>
    <lineage>
        <taxon>Eukaryota</taxon>
        <taxon>Metazoa</taxon>
        <taxon>Ecdysozoa</taxon>
        <taxon>Arthropoda</taxon>
        <taxon>Crustacea</taxon>
        <taxon>Multicrustacea</taxon>
        <taxon>Malacostraca</taxon>
        <taxon>Eumalacostraca</taxon>
        <taxon>Eucarida</taxon>
        <taxon>Decapoda</taxon>
        <taxon>Pleocyemata</taxon>
        <taxon>Caridea</taxon>
        <taxon>Atyoidea</taxon>
        <taxon>Atyidae</taxon>
        <taxon>Halocaridina</taxon>
    </lineage>
</organism>
<dbReference type="GO" id="GO:1990817">
    <property type="term" value="F:poly(A) RNA polymerase activity"/>
    <property type="evidence" value="ECO:0007669"/>
    <property type="project" value="TreeGrafter"/>
</dbReference>
<evidence type="ECO:0000313" key="3">
    <source>
        <dbReference type="EMBL" id="KAK7044040.1"/>
    </source>
</evidence>
<dbReference type="Pfam" id="PF22600">
    <property type="entry name" value="MTPAP-like_central"/>
    <property type="match status" value="1"/>
</dbReference>
<feature type="region of interest" description="Disordered" evidence="1">
    <location>
        <begin position="557"/>
        <end position="583"/>
    </location>
</feature>
<sequence length="629" mass="71562">MSFRNLWRSSNFLKWASRHLSYNSGGNEFIPFDGLVSARRCEARRSLLVEVAAMGSALDLYQVCSEFGTIRQMFHYKTKATSGPREMILIEFADSLFLEKVLKGAVYPTQNSSIIPVHSPLVWLAASKKSKPTNHTLHSGTADLPVPFTSEEKNNDVELLQNLFHCSDISQQIQTLYDYQKLTELGWRLRFFTCRQIERALSGLFPQASVLPFGSSVNTFGRRNCDLDMILELTDDDEKTDNNRLVFQAKKSRAAANPRITMQRHMEVISDVVDNFIPGCSQVRKILGARVPIIKYYQDFTGIECDLSMTNKSGFYMSEMLYIYGCMDPRVRPLVFTIRCWAKDRHVTSVFAGRWITNFSLTLLVLFYLMRTSPPVIPPLQVLINLAGSSDRRETSGIDCTFLRDLNIVTPSENQDSLETLLRGFFEFFSNFNFKERGFSIVSGNDFVKPEHKALYIQNPLERELNVSRNVTFEELDRLNTEVSNARYLLEGLEPYTGESQSEPWGILHLCNSSAHPIALKAGNISIDWKEFFTRDELSGSVPSKKKSVTVNTTVNNANTSFNNVPKYQDKSRKNGSSIKVSRKENKEELLNASDLNGLVTKLKGRVGNKNTIKRKSKGVPYSKINYKW</sequence>
<dbReference type="Gene3D" id="3.30.460.10">
    <property type="entry name" value="Beta Polymerase, domain 2"/>
    <property type="match status" value="1"/>
</dbReference>
<dbReference type="PANTHER" id="PTHR12271">
    <property type="entry name" value="POLY A POLYMERASE CID PAP -RELATED"/>
    <property type="match status" value="1"/>
</dbReference>
<dbReference type="GO" id="GO:0031123">
    <property type="term" value="P:RNA 3'-end processing"/>
    <property type="evidence" value="ECO:0007669"/>
    <property type="project" value="TreeGrafter"/>
</dbReference>
<dbReference type="InterPro" id="IPR054708">
    <property type="entry name" value="MTPAP-like_central"/>
</dbReference>
<gene>
    <name evidence="3" type="ORF">SK128_001257</name>
</gene>
<comment type="caution">
    <text evidence="3">The sequence shown here is derived from an EMBL/GenBank/DDBJ whole genome shotgun (WGS) entry which is preliminary data.</text>
</comment>
<reference evidence="3 4" key="1">
    <citation type="submission" date="2023-11" db="EMBL/GenBank/DDBJ databases">
        <title>Halocaridina rubra genome assembly.</title>
        <authorList>
            <person name="Smith C."/>
        </authorList>
    </citation>
    <scope>NUCLEOTIDE SEQUENCE [LARGE SCALE GENOMIC DNA]</scope>
    <source>
        <strain evidence="3">EP-1</strain>
        <tissue evidence="3">Whole</tissue>
    </source>
</reference>
<dbReference type="Proteomes" id="UP001381693">
    <property type="component" value="Unassembled WGS sequence"/>
</dbReference>
<feature type="domain" description="Poly(A) RNA polymerase mitochondrial-like central palm" evidence="2">
    <location>
        <begin position="169"/>
        <end position="325"/>
    </location>
</feature>
<evidence type="ECO:0000259" key="2">
    <source>
        <dbReference type="Pfam" id="PF22600"/>
    </source>
</evidence>
<dbReference type="Gene3D" id="1.10.1410.10">
    <property type="match status" value="1"/>
</dbReference>
<proteinExistence type="predicted"/>
<name>A0AAN8WHG5_HALRR</name>
<protein>
    <recommendedName>
        <fullName evidence="2">Poly(A) RNA polymerase mitochondrial-like central palm domain-containing protein</fullName>
    </recommendedName>
</protein>
<evidence type="ECO:0000313" key="4">
    <source>
        <dbReference type="Proteomes" id="UP001381693"/>
    </source>
</evidence>
<accession>A0AAN8WHG5</accession>